<dbReference type="HAMAP" id="MF_00480_B">
    <property type="entry name" value="Ribosomal_uS7_B"/>
    <property type="match status" value="1"/>
</dbReference>
<dbReference type="CDD" id="cd14871">
    <property type="entry name" value="uS7_Chloroplast"/>
    <property type="match status" value="1"/>
</dbReference>
<dbReference type="AlphaFoldDB" id="C7BEG8"/>
<sequence>MPRRRTPKKRIVSPDPFYDSQLVHMIVKRLMKKGKKSLAYKLFYQSMNQLAEMTQQDPLIILEQAIRNATPLVEVKARRVGGSTYQVPVEVDPQRGTTLAIRWILSSCRNKSGKSMISKLTSEFFDASQKTGNAIRKRDEMHKMADANQAFAKYRF</sequence>
<dbReference type="FunFam" id="1.10.455.10:FF:000001">
    <property type="entry name" value="30S ribosomal protein S7"/>
    <property type="match status" value="1"/>
</dbReference>
<name>C7BEG8_NEGSO</name>
<keyword evidence="5 7" id="KW-0687">Ribonucleoprotein</keyword>
<dbReference type="PROSITE" id="PS00052">
    <property type="entry name" value="RIBOSOMAL_S7"/>
    <property type="match status" value="1"/>
</dbReference>
<evidence type="ECO:0000313" key="10">
    <source>
        <dbReference type="EMBL" id="ACQ90809.1"/>
    </source>
</evidence>
<evidence type="ECO:0000256" key="7">
    <source>
        <dbReference type="HAMAP-Rule" id="MF_00480"/>
    </source>
</evidence>
<comment type="similarity">
    <text evidence="1 7 8">Belongs to the universal ribosomal protein uS7 family.</text>
</comment>
<evidence type="ECO:0000256" key="6">
    <source>
        <dbReference type="ARBA" id="ARBA00035151"/>
    </source>
</evidence>
<keyword evidence="10" id="KW-0934">Plastid</keyword>
<dbReference type="EMBL" id="FJ968739">
    <property type="protein sequence ID" value="ACQ90809.1"/>
    <property type="molecule type" value="Genomic_DNA"/>
</dbReference>
<proteinExistence type="inferred from homology"/>
<accession>C7BEG8</accession>
<dbReference type="GO" id="GO:0006412">
    <property type="term" value="P:translation"/>
    <property type="evidence" value="ECO:0007669"/>
    <property type="project" value="UniProtKB-UniRule"/>
</dbReference>
<dbReference type="PIRSF" id="PIRSF002122">
    <property type="entry name" value="RPS7p_RPS7a_RPS5e_RPS7o"/>
    <property type="match status" value="1"/>
</dbReference>
<dbReference type="Gene3D" id="1.10.455.10">
    <property type="entry name" value="Ribosomal protein S7 domain"/>
    <property type="match status" value="1"/>
</dbReference>
<dbReference type="Pfam" id="PF00177">
    <property type="entry name" value="Ribosomal_S7"/>
    <property type="match status" value="1"/>
</dbReference>
<comment type="function">
    <text evidence="7">One of the primary rRNA binding proteins, it binds directly to 16S rRNA where it nucleates assembly of the head domain of the 30S subunit.</text>
</comment>
<dbReference type="InterPro" id="IPR020606">
    <property type="entry name" value="Ribosomal_uS7_CS"/>
</dbReference>
<keyword evidence="2 7" id="KW-0699">rRNA-binding</keyword>
<evidence type="ECO:0000256" key="3">
    <source>
        <dbReference type="ARBA" id="ARBA00022884"/>
    </source>
</evidence>
<keyword evidence="4 7" id="KW-0689">Ribosomal protein</keyword>
<keyword evidence="3 7" id="KW-0694">RNA-binding</keyword>
<dbReference type="InterPro" id="IPR005717">
    <property type="entry name" value="Ribosomal_uS7_bac/org-type"/>
</dbReference>
<evidence type="ECO:0000256" key="1">
    <source>
        <dbReference type="ARBA" id="ARBA00007151"/>
    </source>
</evidence>
<gene>
    <name evidence="7 10" type="primary">rps7</name>
</gene>
<dbReference type="SUPFAM" id="SSF47973">
    <property type="entry name" value="Ribosomal protein S7"/>
    <property type="match status" value="1"/>
</dbReference>
<dbReference type="NCBIfam" id="TIGR01029">
    <property type="entry name" value="rpsG_bact"/>
    <property type="match status" value="1"/>
</dbReference>
<dbReference type="GO" id="GO:0009507">
    <property type="term" value="C:chloroplast"/>
    <property type="evidence" value="ECO:0007669"/>
    <property type="project" value="UniProtKB-SubCell"/>
</dbReference>
<evidence type="ECO:0000256" key="4">
    <source>
        <dbReference type="ARBA" id="ARBA00022980"/>
    </source>
</evidence>
<evidence type="ECO:0000259" key="9">
    <source>
        <dbReference type="Pfam" id="PF00177"/>
    </source>
</evidence>
<comment type="subcellular location">
    <subcellularLocation>
        <location evidence="7">Plastid</location>
        <location evidence="7">Chloroplast</location>
    </subcellularLocation>
</comment>
<dbReference type="InterPro" id="IPR000235">
    <property type="entry name" value="Ribosomal_uS7"/>
</dbReference>
<evidence type="ECO:0000256" key="8">
    <source>
        <dbReference type="RuleBase" id="RU003619"/>
    </source>
</evidence>
<feature type="domain" description="Small ribosomal subunit protein uS7" evidence="9">
    <location>
        <begin position="2"/>
        <end position="149"/>
    </location>
</feature>
<dbReference type="GO" id="GO:0015935">
    <property type="term" value="C:small ribosomal subunit"/>
    <property type="evidence" value="ECO:0007669"/>
    <property type="project" value="InterPro"/>
</dbReference>
<dbReference type="GO" id="GO:0003735">
    <property type="term" value="F:structural constituent of ribosome"/>
    <property type="evidence" value="ECO:0007669"/>
    <property type="project" value="InterPro"/>
</dbReference>
<evidence type="ECO:0000256" key="5">
    <source>
        <dbReference type="ARBA" id="ARBA00023274"/>
    </source>
</evidence>
<dbReference type="InterPro" id="IPR036823">
    <property type="entry name" value="Ribosomal_uS7_dom_sf"/>
</dbReference>
<evidence type="ECO:0000256" key="2">
    <source>
        <dbReference type="ARBA" id="ARBA00022730"/>
    </source>
</evidence>
<dbReference type="GO" id="GO:0019843">
    <property type="term" value="F:rRNA binding"/>
    <property type="evidence" value="ECO:0007669"/>
    <property type="project" value="UniProtKB-UniRule"/>
</dbReference>
<protein>
    <recommendedName>
        <fullName evidence="6 7">Small ribosomal subunit protein uS7c</fullName>
    </recommendedName>
</protein>
<keyword evidence="10" id="KW-0150">Chloroplast</keyword>
<comment type="subunit">
    <text evidence="7">Part of the 30S ribosomal subunit.</text>
</comment>
<geneLocation type="chloroplast" evidence="10"/>
<dbReference type="PANTHER" id="PTHR11205">
    <property type="entry name" value="RIBOSOMAL PROTEIN S7"/>
    <property type="match status" value="1"/>
</dbReference>
<reference evidence="10" key="1">
    <citation type="journal article" date="2009" name="Mol. Biol. Evol.">
        <title>The chloroplast genomes of the green algae Pedinomonas minor, Parachlorella kessleri, and Oocystis solitaria reveal a shared ancestry between the Pedinomonadales and Chlorellales.</title>
        <authorList>
            <person name="Turmel M."/>
            <person name="Otis C."/>
            <person name="Lemieux C."/>
        </authorList>
    </citation>
    <scope>NUCLEOTIDE SEQUENCE</scope>
</reference>
<dbReference type="InterPro" id="IPR023798">
    <property type="entry name" value="Ribosomal_uS7_dom"/>
</dbReference>
<organism evidence="10">
    <name type="scientific">Neglectella solitaria</name>
    <name type="common">Green alga</name>
    <name type="synonym">Oocystis solitaria</name>
    <dbReference type="NCBI Taxonomy" id="120749"/>
    <lineage>
        <taxon>Eukaryota</taxon>
        <taxon>Viridiplantae</taxon>
        <taxon>Chlorophyta</taxon>
        <taxon>core chlorophytes</taxon>
        <taxon>Trebouxiophyceae</taxon>
        <taxon>Chlorellales</taxon>
        <taxon>Oocystaceae</taxon>
        <taxon>Eremosphaeroideae</taxon>
        <taxon>Neglectella</taxon>
    </lineage>
</organism>